<dbReference type="InParanoid" id="A0A0L0HPW7"/>
<dbReference type="VEuPathDB" id="FungiDB:SPPG_02076"/>
<proteinExistence type="predicted"/>
<organism evidence="2 3">
    <name type="scientific">Spizellomyces punctatus (strain DAOM BR117)</name>
    <dbReference type="NCBI Taxonomy" id="645134"/>
    <lineage>
        <taxon>Eukaryota</taxon>
        <taxon>Fungi</taxon>
        <taxon>Fungi incertae sedis</taxon>
        <taxon>Chytridiomycota</taxon>
        <taxon>Chytridiomycota incertae sedis</taxon>
        <taxon>Chytridiomycetes</taxon>
        <taxon>Spizellomycetales</taxon>
        <taxon>Spizellomycetaceae</taxon>
        <taxon>Spizellomyces</taxon>
    </lineage>
</organism>
<feature type="region of interest" description="Disordered" evidence="1">
    <location>
        <begin position="52"/>
        <end position="76"/>
    </location>
</feature>
<evidence type="ECO:0000313" key="3">
    <source>
        <dbReference type="Proteomes" id="UP000053201"/>
    </source>
</evidence>
<evidence type="ECO:0000256" key="1">
    <source>
        <dbReference type="SAM" id="MobiDB-lite"/>
    </source>
</evidence>
<name>A0A0L0HPW7_SPIPD</name>
<keyword evidence="3" id="KW-1185">Reference proteome</keyword>
<protein>
    <submittedName>
        <fullName evidence="2">Uncharacterized protein</fullName>
    </submittedName>
</protein>
<gene>
    <name evidence="2" type="ORF">SPPG_02076</name>
</gene>
<sequence>MHTPAAAVPPRVLGASVSYSDETERFIAMPAPHKPLALRSLHMLVPRIDTSSPSCKGIPMQDAQNKRPTMGTGRHSILTRKDSLPLSPLIEHVEKGSKSFSFPGDDDAVAELMEIVGLRRPNAPSPVSHLVETPLLNKRRNSSVPQLFEMEHGQDDSGDTRSPVIEPPRLSETPFKPTARKGYYDEPLSPCSELRMTDRSPVSRTRNPIPFNSPFLNRRRMASPLAVSPTIVRREPGVELGLLSPSPELRTPFIFRSTNPVPSRLAEYSCSVDVQGRPRSKSVTDLDGRIRMAFAC</sequence>
<dbReference type="GeneID" id="27685693"/>
<dbReference type="RefSeq" id="XP_016611044.1">
    <property type="nucleotide sequence ID" value="XM_016750377.1"/>
</dbReference>
<feature type="region of interest" description="Disordered" evidence="1">
    <location>
        <begin position="151"/>
        <end position="208"/>
    </location>
</feature>
<dbReference type="OrthoDB" id="2149316at2759"/>
<evidence type="ECO:0000313" key="2">
    <source>
        <dbReference type="EMBL" id="KND03005.1"/>
    </source>
</evidence>
<dbReference type="AlphaFoldDB" id="A0A0L0HPW7"/>
<dbReference type="EMBL" id="KQ257452">
    <property type="protein sequence ID" value="KND03005.1"/>
    <property type="molecule type" value="Genomic_DNA"/>
</dbReference>
<reference evidence="2 3" key="1">
    <citation type="submission" date="2009-08" db="EMBL/GenBank/DDBJ databases">
        <title>The Genome Sequence of Spizellomyces punctatus strain DAOM BR117.</title>
        <authorList>
            <consortium name="The Broad Institute Genome Sequencing Platform"/>
            <person name="Russ C."/>
            <person name="Cuomo C."/>
            <person name="Shea T."/>
            <person name="Young S.K."/>
            <person name="Zeng Q."/>
            <person name="Koehrsen M."/>
            <person name="Haas B."/>
            <person name="Borodovsky M."/>
            <person name="Guigo R."/>
            <person name="Alvarado L."/>
            <person name="Berlin A."/>
            <person name="Bochicchio J."/>
            <person name="Borenstein D."/>
            <person name="Chapman S."/>
            <person name="Chen Z."/>
            <person name="Engels R."/>
            <person name="Freedman E."/>
            <person name="Gellesch M."/>
            <person name="Goldberg J."/>
            <person name="Griggs A."/>
            <person name="Gujja S."/>
            <person name="Heiman D."/>
            <person name="Hepburn T."/>
            <person name="Howarth C."/>
            <person name="Jen D."/>
            <person name="Larson L."/>
            <person name="Lewis B."/>
            <person name="Mehta T."/>
            <person name="Park D."/>
            <person name="Pearson M."/>
            <person name="Roberts A."/>
            <person name="Saif S."/>
            <person name="Shenoy N."/>
            <person name="Sisk P."/>
            <person name="Stolte C."/>
            <person name="Sykes S."/>
            <person name="Thomson T."/>
            <person name="Walk T."/>
            <person name="White J."/>
            <person name="Yandava C."/>
            <person name="Burger G."/>
            <person name="Gray M.W."/>
            <person name="Holland P.W.H."/>
            <person name="King N."/>
            <person name="Lang F.B.F."/>
            <person name="Roger A.J."/>
            <person name="Ruiz-Trillo I."/>
            <person name="Lander E."/>
            <person name="Nusbaum C."/>
        </authorList>
    </citation>
    <scope>NUCLEOTIDE SEQUENCE [LARGE SCALE GENOMIC DNA]</scope>
    <source>
        <strain evidence="2 3">DAOM BR117</strain>
    </source>
</reference>
<dbReference type="Proteomes" id="UP000053201">
    <property type="component" value="Unassembled WGS sequence"/>
</dbReference>
<accession>A0A0L0HPW7</accession>